<dbReference type="GO" id="GO:0005634">
    <property type="term" value="C:nucleus"/>
    <property type="evidence" value="ECO:0007669"/>
    <property type="project" value="UniProtKB-SubCell"/>
</dbReference>
<dbReference type="GO" id="GO:0003697">
    <property type="term" value="F:single-stranded DNA binding"/>
    <property type="evidence" value="ECO:0007669"/>
    <property type="project" value="TreeGrafter"/>
</dbReference>
<dbReference type="PANTHER" id="PTHR12415">
    <property type="entry name" value="TYROSYL-DNA PHOSPHODIESTERASE 1"/>
    <property type="match status" value="1"/>
</dbReference>
<keyword evidence="4" id="KW-0227">DNA damage</keyword>
<comment type="similarity">
    <text evidence="2">Belongs to the tyrosyl-DNA phosphodiesterase family.</text>
</comment>
<accession>A0A9P8Q4P5</accession>
<evidence type="ECO:0000256" key="3">
    <source>
        <dbReference type="ARBA" id="ARBA00022722"/>
    </source>
</evidence>
<feature type="site" description="Interaction with DNA" evidence="11">
    <location>
        <position position="535"/>
    </location>
</feature>
<dbReference type="AlphaFoldDB" id="A0A9P8Q4P5"/>
<proteinExistence type="inferred from homology"/>
<dbReference type="EMBL" id="JAEUBG010002673">
    <property type="protein sequence ID" value="KAH3684178.1"/>
    <property type="molecule type" value="Genomic_DNA"/>
</dbReference>
<organism evidence="13 14">
    <name type="scientific">Wickerhamomyces pijperi</name>
    <name type="common">Yeast</name>
    <name type="synonym">Pichia pijperi</name>
    <dbReference type="NCBI Taxonomy" id="599730"/>
    <lineage>
        <taxon>Eukaryota</taxon>
        <taxon>Fungi</taxon>
        <taxon>Dikarya</taxon>
        <taxon>Ascomycota</taxon>
        <taxon>Saccharomycotina</taxon>
        <taxon>Saccharomycetes</taxon>
        <taxon>Phaffomycetales</taxon>
        <taxon>Wickerhamomycetaceae</taxon>
        <taxon>Wickerhamomyces</taxon>
    </lineage>
</organism>
<evidence type="ECO:0000256" key="7">
    <source>
        <dbReference type="ARBA" id="ARBA00023204"/>
    </source>
</evidence>
<feature type="compositionally biased region" description="Basic and acidic residues" evidence="12">
    <location>
        <begin position="61"/>
        <end position="75"/>
    </location>
</feature>
<dbReference type="SUPFAM" id="SSF56024">
    <property type="entry name" value="Phospholipase D/nuclease"/>
    <property type="match status" value="2"/>
</dbReference>
<feature type="active site" description="Nucleophile" evidence="9">
    <location>
        <position position="258"/>
    </location>
</feature>
<gene>
    <name evidence="13" type="ORF">WICPIJ_004821</name>
</gene>
<dbReference type="Pfam" id="PF06087">
    <property type="entry name" value="Tyr-DNA_phospho"/>
    <property type="match status" value="1"/>
</dbReference>
<keyword evidence="7" id="KW-0234">DNA repair</keyword>
<keyword evidence="3" id="KW-0540">Nuclease</keyword>
<feature type="compositionally biased region" description="Basic and acidic residues" evidence="12">
    <location>
        <begin position="111"/>
        <end position="129"/>
    </location>
</feature>
<feature type="compositionally biased region" description="Polar residues" evidence="12">
    <location>
        <begin position="19"/>
        <end position="29"/>
    </location>
</feature>
<evidence type="ECO:0000313" key="14">
    <source>
        <dbReference type="Proteomes" id="UP000774326"/>
    </source>
</evidence>
<comment type="caution">
    <text evidence="13">The sequence shown here is derived from an EMBL/GenBank/DDBJ whole genome shotgun (WGS) entry which is preliminary data.</text>
</comment>
<comment type="subcellular location">
    <subcellularLocation>
        <location evidence="1">Nucleus</location>
    </subcellularLocation>
</comment>
<evidence type="ECO:0000313" key="13">
    <source>
        <dbReference type="EMBL" id="KAH3684178.1"/>
    </source>
</evidence>
<reference evidence="13" key="1">
    <citation type="journal article" date="2021" name="Open Biol.">
        <title>Shared evolutionary footprints suggest mitochondrial oxidative damage underlies multiple complex I losses in fungi.</title>
        <authorList>
            <person name="Schikora-Tamarit M.A."/>
            <person name="Marcet-Houben M."/>
            <person name="Nosek J."/>
            <person name="Gabaldon T."/>
        </authorList>
    </citation>
    <scope>NUCLEOTIDE SEQUENCE</scope>
    <source>
        <strain evidence="13">CBS2887</strain>
    </source>
</reference>
<dbReference type="Proteomes" id="UP000774326">
    <property type="component" value="Unassembled WGS sequence"/>
</dbReference>
<dbReference type="PANTHER" id="PTHR12415:SF0">
    <property type="entry name" value="TYROSYL-DNA PHOSPHODIESTERASE 1"/>
    <property type="match status" value="1"/>
</dbReference>
<evidence type="ECO:0000256" key="4">
    <source>
        <dbReference type="ARBA" id="ARBA00022763"/>
    </source>
</evidence>
<keyword evidence="14" id="KW-1185">Reference proteome</keyword>
<evidence type="ECO:0000256" key="11">
    <source>
        <dbReference type="PIRSR" id="PIRSR610347-3"/>
    </source>
</evidence>
<evidence type="ECO:0000256" key="9">
    <source>
        <dbReference type="PIRSR" id="PIRSR610347-1"/>
    </source>
</evidence>
<keyword evidence="8" id="KW-0539">Nucleus</keyword>
<evidence type="ECO:0000256" key="1">
    <source>
        <dbReference type="ARBA" id="ARBA00004123"/>
    </source>
</evidence>
<feature type="binding site" evidence="10">
    <location>
        <position position="260"/>
    </location>
    <ligand>
        <name>substrate</name>
    </ligand>
</feature>
<evidence type="ECO:0008006" key="15">
    <source>
        <dbReference type="Google" id="ProtNLM"/>
    </source>
</evidence>
<keyword evidence="5" id="KW-0378">Hydrolase</keyword>
<reference evidence="13" key="2">
    <citation type="submission" date="2021-01" db="EMBL/GenBank/DDBJ databases">
        <authorList>
            <person name="Schikora-Tamarit M.A."/>
        </authorList>
    </citation>
    <scope>NUCLEOTIDE SEQUENCE</scope>
    <source>
        <strain evidence="13">CBS2887</strain>
    </source>
</reference>
<feature type="compositionally biased region" description="Acidic residues" evidence="12">
    <location>
        <begin position="45"/>
        <end position="60"/>
    </location>
</feature>
<keyword evidence="6" id="KW-0269">Exonuclease</keyword>
<feature type="region of interest" description="Disordered" evidence="12">
    <location>
        <begin position="1"/>
        <end position="129"/>
    </location>
</feature>
<feature type="active site" description="Proton donor/acceptor" evidence="9">
    <location>
        <position position="510"/>
    </location>
</feature>
<evidence type="ECO:0000256" key="6">
    <source>
        <dbReference type="ARBA" id="ARBA00022839"/>
    </source>
</evidence>
<protein>
    <recommendedName>
        <fullName evidence="15">Tyrosyl-DNA phosphodiesterase 1</fullName>
    </recommendedName>
</protein>
<dbReference type="OrthoDB" id="47785at2759"/>
<feature type="binding site" evidence="10">
    <location>
        <position position="512"/>
    </location>
    <ligand>
        <name>substrate</name>
    </ligand>
</feature>
<dbReference type="GO" id="GO:0017005">
    <property type="term" value="F:3'-tyrosyl-DNA phosphodiesterase activity"/>
    <property type="evidence" value="ECO:0007669"/>
    <property type="project" value="TreeGrafter"/>
</dbReference>
<evidence type="ECO:0000256" key="2">
    <source>
        <dbReference type="ARBA" id="ARBA00010205"/>
    </source>
</evidence>
<name>A0A9P8Q4P5_WICPI</name>
<dbReference type="GO" id="GO:0003690">
    <property type="term" value="F:double-stranded DNA binding"/>
    <property type="evidence" value="ECO:0007669"/>
    <property type="project" value="TreeGrafter"/>
</dbReference>
<dbReference type="GO" id="GO:0004527">
    <property type="term" value="F:exonuclease activity"/>
    <property type="evidence" value="ECO:0007669"/>
    <property type="project" value="UniProtKB-KW"/>
</dbReference>
<dbReference type="InterPro" id="IPR010347">
    <property type="entry name" value="Tdp1"/>
</dbReference>
<evidence type="ECO:0000256" key="12">
    <source>
        <dbReference type="SAM" id="MobiDB-lite"/>
    </source>
</evidence>
<feature type="compositionally biased region" description="Acidic residues" evidence="12">
    <location>
        <begin position="93"/>
        <end position="110"/>
    </location>
</feature>
<evidence type="ECO:0000256" key="5">
    <source>
        <dbReference type="ARBA" id="ARBA00022801"/>
    </source>
</evidence>
<dbReference type="GO" id="GO:0006281">
    <property type="term" value="P:DNA repair"/>
    <property type="evidence" value="ECO:0007669"/>
    <property type="project" value="UniProtKB-KW"/>
</dbReference>
<evidence type="ECO:0000256" key="8">
    <source>
        <dbReference type="ARBA" id="ARBA00023242"/>
    </source>
</evidence>
<dbReference type="Gene3D" id="3.30.870.10">
    <property type="entry name" value="Endonuclease Chain A"/>
    <property type="match status" value="2"/>
</dbReference>
<sequence>MDIKEEVRQSWNKRFPSQVDATQKSQSPPHSKPIPTDQTPIVISSDEEESTDAPESDGTDEERHLAHLEELKEVEILTDSSDDGPSNKANSEEIIEEIEDESQIEELGDDFQERKGRRRQEEFAREKSPYSDLNATDIISDGVDVNLPARKRRRNASANEKLKKVVPPFKPFHNPVYDKPSLQSSVTIHDILSNPDIESSYLFTYYIELKEFLSYFKSPLTNVSVIVQQDHVLDTEDISLFPNLSIMQVRMKPYTSHHCKLVLNKYRNGDWKMYLISCNLMRAELVMNNQISWESPRLPKLKPGTDHDDSSRFKASFIRFLKGYRPFLGSRLNSLIAEIEKVNFNSVIGDFISSVPGKTSFEDVKDHGFEGFGLKGLMNALKVNNLFKPSDVDILYQSSSIASATNHEKSTNKVSNIFTHLIIPYLTSPRPSRLPIGEAPLADYLTRNNINIRIVYPTVDNILLSKFGNDSGTWSVFNGYSNVKALEHLKLLKKFFYKPYSTQREYNTSHSKFVVASSDSFKTLDWCFFTTCNISKQAWGNILKYGTENYVIDNFESGVLISKNHYKGYKLVPVEIGETERVGGRRLAADEIPVVLPFDLRQTRKYEKDDEPWCIGR</sequence>
<evidence type="ECO:0000256" key="10">
    <source>
        <dbReference type="PIRSR" id="PIRSR610347-2"/>
    </source>
</evidence>